<organism evidence="1">
    <name type="scientific">Anopheles darlingi</name>
    <name type="common">Mosquito</name>
    <dbReference type="NCBI Taxonomy" id="43151"/>
    <lineage>
        <taxon>Eukaryota</taxon>
        <taxon>Metazoa</taxon>
        <taxon>Ecdysozoa</taxon>
        <taxon>Arthropoda</taxon>
        <taxon>Hexapoda</taxon>
        <taxon>Insecta</taxon>
        <taxon>Pterygota</taxon>
        <taxon>Neoptera</taxon>
        <taxon>Endopterygota</taxon>
        <taxon>Diptera</taxon>
        <taxon>Nematocera</taxon>
        <taxon>Culicoidea</taxon>
        <taxon>Culicidae</taxon>
        <taxon>Anophelinae</taxon>
        <taxon>Anopheles</taxon>
    </lineage>
</organism>
<proteinExistence type="predicted"/>
<sequence length="67" mass="7662">MRLMGAARTRAGFLARVALLFTEIPSAGRLQPSVLGRFLKVSRRHRAYHRNYQSWLRSFRLGTSASN</sequence>
<accession>A0A2M4D2A7</accession>
<reference evidence="1" key="1">
    <citation type="submission" date="2018-01" db="EMBL/GenBank/DDBJ databases">
        <title>An insight into the sialome of Amazonian anophelines.</title>
        <authorList>
            <person name="Ribeiro J.M."/>
            <person name="Scarpassa V."/>
            <person name="Calvo E."/>
        </authorList>
    </citation>
    <scope>NUCLEOTIDE SEQUENCE</scope>
</reference>
<dbReference type="AlphaFoldDB" id="A0A2M4D2A7"/>
<name>A0A2M4D2A7_ANODA</name>
<dbReference type="EMBL" id="GGFL01007499">
    <property type="protein sequence ID" value="MBW71677.1"/>
    <property type="molecule type" value="Transcribed_RNA"/>
</dbReference>
<protein>
    <submittedName>
        <fullName evidence="1">Putative secreted protein</fullName>
    </submittedName>
</protein>
<evidence type="ECO:0000313" key="1">
    <source>
        <dbReference type="EMBL" id="MBW71677.1"/>
    </source>
</evidence>